<reference evidence="2 3" key="1">
    <citation type="submission" date="2016-10" db="EMBL/GenBank/DDBJ databases">
        <authorList>
            <person name="de Groot N.N."/>
        </authorList>
    </citation>
    <scope>NUCLEOTIDE SEQUENCE [LARGE SCALE GENOMIC DNA]</scope>
    <source>
        <strain evidence="2 3">CPCC 202699</strain>
    </source>
</reference>
<keyword evidence="3" id="KW-1185">Reference proteome</keyword>
<dbReference type="Proteomes" id="UP000199515">
    <property type="component" value="Unassembled WGS sequence"/>
</dbReference>
<feature type="transmembrane region" description="Helical" evidence="1">
    <location>
        <begin position="46"/>
        <end position="66"/>
    </location>
</feature>
<name>A0A1H3JN89_9PSEU</name>
<evidence type="ECO:0000313" key="2">
    <source>
        <dbReference type="EMBL" id="SDY41392.1"/>
    </source>
</evidence>
<keyword evidence="1" id="KW-0812">Transmembrane</keyword>
<dbReference type="EMBL" id="FNON01000005">
    <property type="protein sequence ID" value="SDY41392.1"/>
    <property type="molecule type" value="Genomic_DNA"/>
</dbReference>
<dbReference type="STRING" id="589385.SAMN05421504_105481"/>
<evidence type="ECO:0000256" key="1">
    <source>
        <dbReference type="SAM" id="Phobius"/>
    </source>
</evidence>
<keyword evidence="1" id="KW-0472">Membrane</keyword>
<accession>A0A1H3JN89</accession>
<protein>
    <submittedName>
        <fullName evidence="2">Uncharacterized protein</fullName>
    </submittedName>
</protein>
<evidence type="ECO:0000313" key="3">
    <source>
        <dbReference type="Proteomes" id="UP000199515"/>
    </source>
</evidence>
<keyword evidence="1" id="KW-1133">Transmembrane helix</keyword>
<dbReference type="RefSeq" id="WP_091292745.1">
    <property type="nucleotide sequence ID" value="NZ_FNON01000005.1"/>
</dbReference>
<dbReference type="AlphaFoldDB" id="A0A1H3JN89"/>
<proteinExistence type="predicted"/>
<organism evidence="2 3">
    <name type="scientific">Amycolatopsis xylanica</name>
    <dbReference type="NCBI Taxonomy" id="589385"/>
    <lineage>
        <taxon>Bacteria</taxon>
        <taxon>Bacillati</taxon>
        <taxon>Actinomycetota</taxon>
        <taxon>Actinomycetes</taxon>
        <taxon>Pseudonocardiales</taxon>
        <taxon>Pseudonocardiaceae</taxon>
        <taxon>Amycolatopsis</taxon>
    </lineage>
</organism>
<gene>
    <name evidence="2" type="ORF">SAMN05421504_105481</name>
</gene>
<feature type="transmembrane region" description="Helical" evidence="1">
    <location>
        <begin position="17"/>
        <end position="40"/>
    </location>
</feature>
<dbReference type="OrthoDB" id="3694090at2"/>
<sequence>MEPFLPAPQPVRWRRGVYAASLVIPFTCVQIWAVLVLLSMAHLDGMVAFAMLLTIFGSAVAVYSGWRWAVRLGSEREER</sequence>